<dbReference type="RefSeq" id="WP_263248951.1">
    <property type="nucleotide sequence ID" value="NZ_BAABLT010000004.1"/>
</dbReference>
<dbReference type="PROSITE" id="PS50850">
    <property type="entry name" value="MFS"/>
    <property type="match status" value="1"/>
</dbReference>
<feature type="transmembrane region" description="Helical" evidence="6">
    <location>
        <begin position="73"/>
        <end position="92"/>
    </location>
</feature>
<feature type="transmembrane region" description="Helical" evidence="6">
    <location>
        <begin position="202"/>
        <end position="230"/>
    </location>
</feature>
<dbReference type="Pfam" id="PF07690">
    <property type="entry name" value="MFS_1"/>
    <property type="match status" value="1"/>
</dbReference>
<evidence type="ECO:0000259" key="7">
    <source>
        <dbReference type="PROSITE" id="PS50850"/>
    </source>
</evidence>
<dbReference type="PANTHER" id="PTHR43124">
    <property type="entry name" value="PURINE EFFLUX PUMP PBUE"/>
    <property type="match status" value="1"/>
</dbReference>
<evidence type="ECO:0000256" key="2">
    <source>
        <dbReference type="ARBA" id="ARBA00022475"/>
    </source>
</evidence>
<feature type="transmembrane region" description="Helical" evidence="6">
    <location>
        <begin position="28"/>
        <end position="52"/>
    </location>
</feature>
<evidence type="ECO:0000313" key="9">
    <source>
        <dbReference type="Proteomes" id="UP001597018"/>
    </source>
</evidence>
<evidence type="ECO:0000256" key="6">
    <source>
        <dbReference type="SAM" id="Phobius"/>
    </source>
</evidence>
<evidence type="ECO:0000256" key="5">
    <source>
        <dbReference type="ARBA" id="ARBA00023136"/>
    </source>
</evidence>
<feature type="transmembrane region" description="Helical" evidence="6">
    <location>
        <begin position="266"/>
        <end position="283"/>
    </location>
</feature>
<keyword evidence="4 6" id="KW-1133">Transmembrane helix</keyword>
<keyword evidence="9" id="KW-1185">Reference proteome</keyword>
<evidence type="ECO:0000256" key="1">
    <source>
        <dbReference type="ARBA" id="ARBA00004651"/>
    </source>
</evidence>
<accession>A0ABW3FW16</accession>
<comment type="subcellular location">
    <subcellularLocation>
        <location evidence="1">Cell membrane</location>
        <topology evidence="1">Multi-pass membrane protein</topology>
    </subcellularLocation>
</comment>
<dbReference type="Proteomes" id="UP001597018">
    <property type="component" value="Unassembled WGS sequence"/>
</dbReference>
<feature type="domain" description="Major facilitator superfamily (MFS) profile" evidence="7">
    <location>
        <begin position="7"/>
        <end position="379"/>
    </location>
</feature>
<feature type="transmembrane region" description="Helical" evidence="6">
    <location>
        <begin position="289"/>
        <end position="307"/>
    </location>
</feature>
<dbReference type="InterPro" id="IPR011701">
    <property type="entry name" value="MFS"/>
</dbReference>
<sequence>MSAAHRPPRVLSLASLISNFDRFAVTPLLVLIAAGLGVPFAAAVTAASGYFLAYGLSQPVWGVLSDRFGRVALLRWTLFGAALAGLASAVAPTLPALVAARLLAGACFGAVVPTSLTYVGDTVPQPWRQSALSDLMAGMAVGMALATAVGGVLASLLDWRAVFALPALCAAGCGVLVRGLAEPPRAGVDGVREHLRSVLTDRWALLVFGLGFGEGAVLLGALALLASALVRQGVDVAVAGLATGAYGLAVLLFSRVVKKLARRVEGWQLIAIGGVQLFLGYAVVAVVVAPAAVVVTALLLGGAWSFLHSSLQNWTSEVAPRARGTAVSLFTAALFLGSAAASAAAGPLAQRGAYGTVFTVAAVAAVPLAVVAAASRRRYQRLSAAPRAERQGTAQ</sequence>
<dbReference type="InterPro" id="IPR050189">
    <property type="entry name" value="MFS_Efflux_Transporters"/>
</dbReference>
<proteinExistence type="predicted"/>
<keyword evidence="2" id="KW-1003">Cell membrane</keyword>
<feature type="transmembrane region" description="Helical" evidence="6">
    <location>
        <begin position="131"/>
        <end position="157"/>
    </location>
</feature>
<feature type="transmembrane region" description="Helical" evidence="6">
    <location>
        <begin position="236"/>
        <end position="254"/>
    </location>
</feature>
<dbReference type="Gene3D" id="1.20.1250.20">
    <property type="entry name" value="MFS general substrate transporter like domains"/>
    <property type="match status" value="1"/>
</dbReference>
<keyword evidence="5 6" id="KW-0472">Membrane</keyword>
<dbReference type="InterPro" id="IPR036259">
    <property type="entry name" value="MFS_trans_sf"/>
</dbReference>
<protein>
    <submittedName>
        <fullName evidence="8">MFS transporter</fullName>
    </submittedName>
</protein>
<evidence type="ECO:0000256" key="4">
    <source>
        <dbReference type="ARBA" id="ARBA00022989"/>
    </source>
</evidence>
<evidence type="ECO:0000313" key="8">
    <source>
        <dbReference type="EMBL" id="MFD0922270.1"/>
    </source>
</evidence>
<gene>
    <name evidence="8" type="ORF">ACFQ16_21200</name>
</gene>
<feature type="transmembrane region" description="Helical" evidence="6">
    <location>
        <begin position="327"/>
        <end position="346"/>
    </location>
</feature>
<comment type="caution">
    <text evidence="8">The sequence shown here is derived from an EMBL/GenBank/DDBJ whole genome shotgun (WGS) entry which is preliminary data.</text>
</comment>
<dbReference type="SUPFAM" id="SSF103473">
    <property type="entry name" value="MFS general substrate transporter"/>
    <property type="match status" value="1"/>
</dbReference>
<feature type="transmembrane region" description="Helical" evidence="6">
    <location>
        <begin position="98"/>
        <end position="119"/>
    </location>
</feature>
<keyword evidence="3 6" id="KW-0812">Transmembrane</keyword>
<dbReference type="PANTHER" id="PTHR43124:SF3">
    <property type="entry name" value="CHLORAMPHENICOL EFFLUX PUMP RV0191"/>
    <property type="match status" value="1"/>
</dbReference>
<dbReference type="InterPro" id="IPR020846">
    <property type="entry name" value="MFS_dom"/>
</dbReference>
<organism evidence="8 9">
    <name type="scientific">Saccharopolyspora rosea</name>
    <dbReference type="NCBI Taxonomy" id="524884"/>
    <lineage>
        <taxon>Bacteria</taxon>
        <taxon>Bacillati</taxon>
        <taxon>Actinomycetota</taxon>
        <taxon>Actinomycetes</taxon>
        <taxon>Pseudonocardiales</taxon>
        <taxon>Pseudonocardiaceae</taxon>
        <taxon>Saccharopolyspora</taxon>
    </lineage>
</organism>
<feature type="transmembrane region" description="Helical" evidence="6">
    <location>
        <begin position="352"/>
        <end position="374"/>
    </location>
</feature>
<name>A0ABW3FW16_9PSEU</name>
<reference evidence="9" key="1">
    <citation type="journal article" date="2019" name="Int. J. Syst. Evol. Microbiol.">
        <title>The Global Catalogue of Microorganisms (GCM) 10K type strain sequencing project: providing services to taxonomists for standard genome sequencing and annotation.</title>
        <authorList>
            <consortium name="The Broad Institute Genomics Platform"/>
            <consortium name="The Broad Institute Genome Sequencing Center for Infectious Disease"/>
            <person name="Wu L."/>
            <person name="Ma J."/>
        </authorList>
    </citation>
    <scope>NUCLEOTIDE SEQUENCE [LARGE SCALE GENOMIC DNA]</scope>
    <source>
        <strain evidence="9">CCUG 56401</strain>
    </source>
</reference>
<evidence type="ECO:0000256" key="3">
    <source>
        <dbReference type="ARBA" id="ARBA00022692"/>
    </source>
</evidence>
<dbReference type="EMBL" id="JBHTIW010000019">
    <property type="protein sequence ID" value="MFD0922270.1"/>
    <property type="molecule type" value="Genomic_DNA"/>
</dbReference>